<name>A0A1M4W8J5_9BACL</name>
<keyword evidence="4 6" id="KW-1133">Transmembrane helix</keyword>
<evidence type="ECO:0000313" key="8">
    <source>
        <dbReference type="Proteomes" id="UP000184476"/>
    </source>
</evidence>
<protein>
    <submittedName>
        <fullName evidence="7">Amino acid/amide ABC transporter membrane protein 2, HAAT family</fullName>
    </submittedName>
</protein>
<dbReference type="OrthoDB" id="9789927at2"/>
<dbReference type="Pfam" id="PF02653">
    <property type="entry name" value="BPD_transp_2"/>
    <property type="match status" value="1"/>
</dbReference>
<dbReference type="PANTHER" id="PTHR30482:SF10">
    <property type="entry name" value="HIGH-AFFINITY BRANCHED-CHAIN AMINO ACID TRANSPORT PROTEIN BRAE"/>
    <property type="match status" value="1"/>
</dbReference>
<dbReference type="GO" id="GO:0005886">
    <property type="term" value="C:plasma membrane"/>
    <property type="evidence" value="ECO:0007669"/>
    <property type="project" value="UniProtKB-SubCell"/>
</dbReference>
<feature type="transmembrane region" description="Helical" evidence="6">
    <location>
        <begin position="182"/>
        <end position="203"/>
    </location>
</feature>
<keyword evidence="3 6" id="KW-0812">Transmembrane</keyword>
<dbReference type="Proteomes" id="UP000184476">
    <property type="component" value="Unassembled WGS sequence"/>
</dbReference>
<dbReference type="RefSeq" id="WP_073154192.1">
    <property type="nucleotide sequence ID" value="NZ_FQVL01000003.1"/>
</dbReference>
<comment type="subcellular location">
    <subcellularLocation>
        <location evidence="1">Cell membrane</location>
        <topology evidence="1">Multi-pass membrane protein</topology>
    </subcellularLocation>
</comment>
<gene>
    <name evidence="7" type="ORF">SAMN05444392_10396</name>
</gene>
<dbReference type="AlphaFoldDB" id="A0A1M4W8J5"/>
<reference evidence="7 8" key="1">
    <citation type="submission" date="2016-11" db="EMBL/GenBank/DDBJ databases">
        <authorList>
            <person name="Jaros S."/>
            <person name="Januszkiewicz K."/>
            <person name="Wedrychowicz H."/>
        </authorList>
    </citation>
    <scope>NUCLEOTIDE SEQUENCE [LARGE SCALE GENOMIC DNA]</scope>
    <source>
        <strain evidence="7 8">DSM 44666</strain>
    </source>
</reference>
<dbReference type="InterPro" id="IPR001851">
    <property type="entry name" value="ABC_transp_permease"/>
</dbReference>
<keyword evidence="2" id="KW-1003">Cell membrane</keyword>
<evidence type="ECO:0000256" key="1">
    <source>
        <dbReference type="ARBA" id="ARBA00004651"/>
    </source>
</evidence>
<feature type="transmembrane region" description="Helical" evidence="6">
    <location>
        <begin position="135"/>
        <end position="152"/>
    </location>
</feature>
<dbReference type="CDD" id="cd06581">
    <property type="entry name" value="TM_PBP1_LivM_like"/>
    <property type="match status" value="1"/>
</dbReference>
<keyword evidence="8" id="KW-1185">Reference proteome</keyword>
<dbReference type="STRING" id="112248.SAMN05444392_10396"/>
<dbReference type="PANTHER" id="PTHR30482">
    <property type="entry name" value="HIGH-AFFINITY BRANCHED-CHAIN AMINO ACID TRANSPORT SYSTEM PERMEASE"/>
    <property type="match status" value="1"/>
</dbReference>
<feature type="transmembrane region" description="Helical" evidence="6">
    <location>
        <begin position="66"/>
        <end position="84"/>
    </location>
</feature>
<feature type="transmembrane region" description="Helical" evidence="6">
    <location>
        <begin position="12"/>
        <end position="29"/>
    </location>
</feature>
<proteinExistence type="predicted"/>
<evidence type="ECO:0000313" key="7">
    <source>
        <dbReference type="EMBL" id="SHE77578.1"/>
    </source>
</evidence>
<evidence type="ECO:0000256" key="5">
    <source>
        <dbReference type="ARBA" id="ARBA00023136"/>
    </source>
</evidence>
<dbReference type="EMBL" id="FQVL01000003">
    <property type="protein sequence ID" value="SHE77578.1"/>
    <property type="molecule type" value="Genomic_DNA"/>
</dbReference>
<feature type="transmembrane region" description="Helical" evidence="6">
    <location>
        <begin position="41"/>
        <end position="60"/>
    </location>
</feature>
<evidence type="ECO:0000256" key="2">
    <source>
        <dbReference type="ARBA" id="ARBA00022475"/>
    </source>
</evidence>
<evidence type="ECO:0000256" key="3">
    <source>
        <dbReference type="ARBA" id="ARBA00022692"/>
    </source>
</evidence>
<keyword evidence="5 6" id="KW-0472">Membrane</keyword>
<dbReference type="InterPro" id="IPR043428">
    <property type="entry name" value="LivM-like"/>
</dbReference>
<organism evidence="7 8">
    <name type="scientific">Seinonella peptonophila</name>
    <dbReference type="NCBI Taxonomy" id="112248"/>
    <lineage>
        <taxon>Bacteria</taxon>
        <taxon>Bacillati</taxon>
        <taxon>Bacillota</taxon>
        <taxon>Bacilli</taxon>
        <taxon>Bacillales</taxon>
        <taxon>Thermoactinomycetaceae</taxon>
        <taxon>Seinonella</taxon>
    </lineage>
</organism>
<accession>A0A1M4W8J5</accession>
<dbReference type="GO" id="GO:0015658">
    <property type="term" value="F:branched-chain amino acid transmembrane transporter activity"/>
    <property type="evidence" value="ECO:0007669"/>
    <property type="project" value="InterPro"/>
</dbReference>
<evidence type="ECO:0000256" key="6">
    <source>
        <dbReference type="SAM" id="Phobius"/>
    </source>
</evidence>
<sequence length="302" mass="33149">MEGWINPYYLDIIVFLFINIILGLGLNLITGYAGQVSLGHAAFYGIGAYSTAIFSVKIGLNPWLSILLAVIITFLLSAILGLPSLRVREDFLAITTLGLGLIAQSFFKNAKITGGAYGIDGIPMPSIFGHELTDVEYLLLVFIVLLVLIYVLHRLSRSKLGQAWTAIQEDEVVAQSMGINTLYYKVLAFAIGGAFAGVAGALFAHKVSFISSDTFGFTLSATLLSMVVIGGLGTIRGTLFGVSVLYLLPEVFRIFDIKIIDPNYIDTYKMILYGLLMVIMMRYRPKGVFGRKIRHQKRAVKD</sequence>
<evidence type="ECO:0000256" key="4">
    <source>
        <dbReference type="ARBA" id="ARBA00022989"/>
    </source>
</evidence>